<evidence type="ECO:0000256" key="2">
    <source>
        <dbReference type="ARBA" id="ARBA00022833"/>
    </source>
</evidence>
<dbReference type="Gene3D" id="4.10.240.10">
    <property type="entry name" value="Zn(2)-C6 fungal-type DNA-binding domain"/>
    <property type="match status" value="1"/>
</dbReference>
<dbReference type="SUPFAM" id="SSF54637">
    <property type="entry name" value="Thioesterase/thiol ester dehydrase-isomerase"/>
    <property type="match status" value="1"/>
</dbReference>
<dbReference type="Pfam" id="PF00172">
    <property type="entry name" value="Zn_clus"/>
    <property type="match status" value="1"/>
</dbReference>
<organism evidence="9 10">
    <name type="scientific">Colletotrichum plurivorum</name>
    <dbReference type="NCBI Taxonomy" id="2175906"/>
    <lineage>
        <taxon>Eukaryota</taxon>
        <taxon>Fungi</taxon>
        <taxon>Dikarya</taxon>
        <taxon>Ascomycota</taxon>
        <taxon>Pezizomycotina</taxon>
        <taxon>Sordariomycetes</taxon>
        <taxon>Hypocreomycetidae</taxon>
        <taxon>Glomerellales</taxon>
        <taxon>Glomerellaceae</taxon>
        <taxon>Colletotrichum</taxon>
        <taxon>Colletotrichum orchidearum species complex</taxon>
    </lineage>
</organism>
<dbReference type="InterPro" id="IPR007219">
    <property type="entry name" value="XnlR_reg_dom"/>
</dbReference>
<dbReference type="AlphaFoldDB" id="A0A8H6NGR8"/>
<evidence type="ECO:0000313" key="9">
    <source>
        <dbReference type="EMBL" id="KAF6832010.1"/>
    </source>
</evidence>
<evidence type="ECO:0000256" key="7">
    <source>
        <dbReference type="SAM" id="MobiDB-lite"/>
    </source>
</evidence>
<feature type="region of interest" description="Disordered" evidence="7">
    <location>
        <begin position="595"/>
        <end position="634"/>
    </location>
</feature>
<dbReference type="CDD" id="cd00067">
    <property type="entry name" value="GAL4"/>
    <property type="match status" value="1"/>
</dbReference>
<feature type="compositionally biased region" description="Polar residues" evidence="7">
    <location>
        <begin position="608"/>
        <end position="625"/>
    </location>
</feature>
<dbReference type="FunFam" id="3.10.129.10:FF:000103">
    <property type="entry name" value="WGS project CABT00000000 data, contig 2.1"/>
    <property type="match status" value="1"/>
</dbReference>
<evidence type="ECO:0000256" key="3">
    <source>
        <dbReference type="ARBA" id="ARBA00023015"/>
    </source>
</evidence>
<evidence type="ECO:0000256" key="4">
    <source>
        <dbReference type="ARBA" id="ARBA00023125"/>
    </source>
</evidence>
<dbReference type="CDD" id="cd12148">
    <property type="entry name" value="fungal_TF_MHR"/>
    <property type="match status" value="1"/>
</dbReference>
<dbReference type="SMART" id="SM00906">
    <property type="entry name" value="Fungal_trans"/>
    <property type="match status" value="1"/>
</dbReference>
<gene>
    <name evidence="9" type="ORF">CPLU01_06392</name>
</gene>
<sequence>MPTDELKKSRAKHACRECNSRRVRCNVTERLPCSNCESANAVCEVLPSRRGRYPRKSKKERRSAAAASATPEQEPPVSAPSPALTSAVAATLASMRTASPSVVPPTTASSSQTPFHAETPASVHSATGTGSSRFFGESNFLTLVPGASEPGSDAAAGDVALKGRLAFPVSRTPQSEDPGISPAGTNHVSPATERYLRDEGALTFPDMQSCLPALRAYFSWFHPCFPVLDRADVARRLAAREISPLLLQAMLFIGSTYCDEATILAMGFKDRSEAKRVTYSRARALFHANWEKDEFTLIQALFLCSFWRGGPTDWRDVRYWLGCVLTLAQTHGLHRSDPQFARMRRRVWWSIYVRERQAAISLGLPCRIRDEDCDIEPLTSADLEEDADEQQATGFGSTKLEHIHYVTKMVDIARLLGRIMDTHFAPGRGPPGPAEVRDLKQQLEQWKQSLPDDMRRGPEDGQSSVLTCLIHLAYNHLRILVHRNGWLRNRDEEDKKAALAAACRISRIAEDMLAQKTLQYGQMHMLTSLFGALCIHAIDIRSADGIGRRLAEHRAQMCLLGLKEIQKYWRINNNVLDLFLQYLDESIAKRLHNDDTETAPSAPAGSATGHNPSLDTSTSPSQSLLPGQDPASHSRMDAMEDQYFNLMRTNWEGEDALGDLGLFLDPQLYANGPMQVEGLNFLQRCLSETVFNMASLARRAAPAIRSAPGRRGVSTNATDAASRLLETFAGKDVVRRQLLDSNQLQRLSLTLNRKELHPGLDVSSRPPPQGTPLPPGYHLVYFTPAAVESELGQDGTDTTFNAPAPFTRRMWAGGEMQFTKGTSLKVGEEVEERTRLLGATPKKSRTGDEMVLVDVEKEFWGRDGLVVRDQRSWIFRLAVDVSLAAKTAPPRNESKPAFGPSTIADEKDTSGAIVRRLRWSPVALFRFSALTFNGHMIHYNEPWTKDIERHPQVVVHGPLNLVNMLDYWRDVHGQDGREVRRVGYRAVSPLYAGDEYAIRTAAVDIDAYSVVVEKAGTVCMKGEITGS</sequence>
<dbReference type="GO" id="GO:0006351">
    <property type="term" value="P:DNA-templated transcription"/>
    <property type="evidence" value="ECO:0007669"/>
    <property type="project" value="InterPro"/>
</dbReference>
<dbReference type="PANTHER" id="PTHR47171">
    <property type="entry name" value="FARA-RELATED"/>
    <property type="match status" value="1"/>
</dbReference>
<proteinExistence type="predicted"/>
<keyword evidence="3" id="KW-0805">Transcription regulation</keyword>
<dbReference type="Gene3D" id="3.10.129.10">
    <property type="entry name" value="Hotdog Thioesterase"/>
    <property type="match status" value="1"/>
</dbReference>
<reference evidence="9" key="1">
    <citation type="journal article" date="2020" name="Phytopathology">
        <title>Genome Sequence Resources of Colletotrichum truncatum, C. plurivorum, C. musicola, and C. sojae: Four Species Pathogenic to Soybean (Glycine max).</title>
        <authorList>
            <person name="Rogerio F."/>
            <person name="Boufleur T.R."/>
            <person name="Ciampi-Guillardi M."/>
            <person name="Sukno S.A."/>
            <person name="Thon M.R."/>
            <person name="Massola Junior N.S."/>
            <person name="Baroncelli R."/>
        </authorList>
    </citation>
    <scope>NUCLEOTIDE SEQUENCE</scope>
    <source>
        <strain evidence="9">LFN00145</strain>
    </source>
</reference>
<keyword evidence="10" id="KW-1185">Reference proteome</keyword>
<feature type="compositionally biased region" description="Basic residues" evidence="7">
    <location>
        <begin position="49"/>
        <end position="61"/>
    </location>
</feature>
<dbReference type="InterPro" id="IPR036864">
    <property type="entry name" value="Zn2-C6_fun-type_DNA-bd_sf"/>
</dbReference>
<keyword evidence="1" id="KW-0479">Metal-binding</keyword>
<feature type="region of interest" description="Disordered" evidence="7">
    <location>
        <begin position="99"/>
        <end position="129"/>
    </location>
</feature>
<dbReference type="SUPFAM" id="SSF57701">
    <property type="entry name" value="Zn2/Cys6 DNA-binding domain"/>
    <property type="match status" value="1"/>
</dbReference>
<dbReference type="SMART" id="SM00066">
    <property type="entry name" value="GAL4"/>
    <property type="match status" value="1"/>
</dbReference>
<dbReference type="InterPro" id="IPR029069">
    <property type="entry name" value="HotDog_dom_sf"/>
</dbReference>
<evidence type="ECO:0000313" key="10">
    <source>
        <dbReference type="Proteomes" id="UP000654918"/>
    </source>
</evidence>
<evidence type="ECO:0000256" key="5">
    <source>
        <dbReference type="ARBA" id="ARBA00023163"/>
    </source>
</evidence>
<dbReference type="PANTHER" id="PTHR47171:SF1">
    <property type="entry name" value="ZN(II)2CYS6 TRANSCRIPTION FACTOR (EUROFUNG)"/>
    <property type="match status" value="1"/>
</dbReference>
<keyword evidence="6" id="KW-0539">Nucleus</keyword>
<dbReference type="Pfam" id="PF04082">
    <property type="entry name" value="Fungal_trans"/>
    <property type="match status" value="1"/>
</dbReference>
<evidence type="ECO:0000259" key="8">
    <source>
        <dbReference type="PROSITE" id="PS50048"/>
    </source>
</evidence>
<feature type="domain" description="Zn(2)-C6 fungal-type" evidence="8">
    <location>
        <begin position="14"/>
        <end position="45"/>
    </location>
</feature>
<dbReference type="InterPro" id="IPR001138">
    <property type="entry name" value="Zn2Cys6_DnaBD"/>
</dbReference>
<dbReference type="InterPro" id="IPR052073">
    <property type="entry name" value="Amide_Lactam_Regulators"/>
</dbReference>
<dbReference type="Proteomes" id="UP000654918">
    <property type="component" value="Unassembled WGS sequence"/>
</dbReference>
<keyword evidence="2" id="KW-0862">Zinc</keyword>
<comment type="caution">
    <text evidence="9">The sequence shown here is derived from an EMBL/GenBank/DDBJ whole genome shotgun (WGS) entry which is preliminary data.</text>
</comment>
<dbReference type="GO" id="GO:0003677">
    <property type="term" value="F:DNA binding"/>
    <property type="evidence" value="ECO:0007669"/>
    <property type="project" value="UniProtKB-KW"/>
</dbReference>
<name>A0A8H6NGR8_9PEZI</name>
<accession>A0A8H6NGR8</accession>
<keyword evidence="4" id="KW-0238">DNA-binding</keyword>
<evidence type="ECO:0000256" key="6">
    <source>
        <dbReference type="ARBA" id="ARBA00023242"/>
    </source>
</evidence>
<dbReference type="GO" id="GO:0008270">
    <property type="term" value="F:zinc ion binding"/>
    <property type="evidence" value="ECO:0007669"/>
    <property type="project" value="InterPro"/>
</dbReference>
<feature type="compositionally biased region" description="Low complexity" evidence="7">
    <location>
        <begin position="99"/>
        <end position="114"/>
    </location>
</feature>
<dbReference type="GO" id="GO:0000981">
    <property type="term" value="F:DNA-binding transcription factor activity, RNA polymerase II-specific"/>
    <property type="evidence" value="ECO:0007669"/>
    <property type="project" value="InterPro"/>
</dbReference>
<dbReference type="PROSITE" id="PS50048">
    <property type="entry name" value="ZN2_CY6_FUNGAL_2"/>
    <property type="match status" value="1"/>
</dbReference>
<protein>
    <recommendedName>
        <fullName evidence="8">Zn(2)-C6 fungal-type domain-containing protein</fullName>
    </recommendedName>
</protein>
<feature type="region of interest" description="Disordered" evidence="7">
    <location>
        <begin position="47"/>
        <end position="83"/>
    </location>
</feature>
<evidence type="ECO:0000256" key="1">
    <source>
        <dbReference type="ARBA" id="ARBA00022723"/>
    </source>
</evidence>
<keyword evidence="5" id="KW-0804">Transcription</keyword>
<dbReference type="EMBL" id="WIGO01000074">
    <property type="protein sequence ID" value="KAF6832010.1"/>
    <property type="molecule type" value="Genomic_DNA"/>
</dbReference>